<dbReference type="Proteomes" id="UP000032360">
    <property type="component" value="Unassembled WGS sequence"/>
</dbReference>
<reference evidence="1 2" key="1">
    <citation type="submission" date="2015-01" db="EMBL/GenBank/DDBJ databases">
        <title>Draft genome of the acidophilic iron oxidizer Acidithrix ferrooxidans strain Py-F3.</title>
        <authorList>
            <person name="Poehlein A."/>
            <person name="Eisen S."/>
            <person name="Schloemann M."/>
            <person name="Johnson B.D."/>
            <person name="Daniel R."/>
            <person name="Muehling M."/>
        </authorList>
    </citation>
    <scope>NUCLEOTIDE SEQUENCE [LARGE SCALE GENOMIC DNA]</scope>
    <source>
        <strain evidence="1 2">Py-F3</strain>
    </source>
</reference>
<comment type="caution">
    <text evidence="1">The sequence shown here is derived from an EMBL/GenBank/DDBJ whole genome shotgun (WGS) entry which is preliminary data.</text>
</comment>
<organism evidence="1 2">
    <name type="scientific">Acidithrix ferrooxidans</name>
    <dbReference type="NCBI Taxonomy" id="1280514"/>
    <lineage>
        <taxon>Bacteria</taxon>
        <taxon>Bacillati</taxon>
        <taxon>Actinomycetota</taxon>
        <taxon>Acidimicrobiia</taxon>
        <taxon>Acidimicrobiales</taxon>
        <taxon>Acidimicrobiaceae</taxon>
        <taxon>Acidithrix</taxon>
    </lineage>
</organism>
<proteinExistence type="predicted"/>
<evidence type="ECO:0000313" key="1">
    <source>
        <dbReference type="EMBL" id="KJF15911.1"/>
    </source>
</evidence>
<dbReference type="STRING" id="1280514.AXFE_32440"/>
<keyword evidence="2" id="KW-1185">Reference proteome</keyword>
<sequence length="47" mass="5503">MADFRLFGNYLQLKAFLLRAKRAFSYLSLPEPPEVFLEIAKEGIRRS</sequence>
<protein>
    <submittedName>
        <fullName evidence="1">Uncharacterized protein</fullName>
    </submittedName>
</protein>
<dbReference type="EMBL" id="JXYS01000111">
    <property type="protein sequence ID" value="KJF15911.1"/>
    <property type="molecule type" value="Genomic_DNA"/>
</dbReference>
<evidence type="ECO:0000313" key="2">
    <source>
        <dbReference type="Proteomes" id="UP000032360"/>
    </source>
</evidence>
<dbReference type="AlphaFoldDB" id="A0A0D8HFU2"/>
<accession>A0A0D8HFU2</accession>
<gene>
    <name evidence="1" type="ORF">AXFE_32440</name>
</gene>
<name>A0A0D8HFU2_9ACTN</name>